<dbReference type="PANTHER" id="PTHR19282:SF551">
    <property type="entry name" value="RE08073P-RELATED"/>
    <property type="match status" value="1"/>
</dbReference>
<keyword evidence="5 6" id="KW-0472">Membrane</keyword>
<dbReference type="InterPro" id="IPR000301">
    <property type="entry name" value="Tetraspanin_animals"/>
</dbReference>
<comment type="subcellular location">
    <subcellularLocation>
        <location evidence="1 6">Membrane</location>
        <topology evidence="1 6">Multi-pass membrane protein</topology>
    </subcellularLocation>
</comment>
<dbReference type="EMBL" id="JARQZJ010000032">
    <property type="protein sequence ID" value="KAK9875136.1"/>
    <property type="molecule type" value="Genomic_DNA"/>
</dbReference>
<keyword evidence="3 6" id="KW-0812">Transmembrane</keyword>
<protein>
    <recommendedName>
        <fullName evidence="6">Tetraspanin</fullName>
    </recommendedName>
</protein>
<evidence type="ECO:0000256" key="5">
    <source>
        <dbReference type="ARBA" id="ARBA00023136"/>
    </source>
</evidence>
<evidence type="ECO:0000256" key="2">
    <source>
        <dbReference type="ARBA" id="ARBA00006840"/>
    </source>
</evidence>
<dbReference type="SUPFAM" id="SSF48652">
    <property type="entry name" value="Tetraspanin"/>
    <property type="match status" value="1"/>
</dbReference>
<proteinExistence type="inferred from homology"/>
<sequence length="257" mass="28742">MGFCNSIIKCLLIVFNILFGIWGLIGCAFSIWLLSDPQFVVSQDRTNFIISVVIILVTSVVLVLVAFIGVYGTIHSNQCLLVTFFSLLLMVCVVEWSAAIWAYANADSLEDQIHNAVKMTVEREYGDDTNRTKIFDTFQTKLQCCGADKPTDWVGNKQLSFAITSRTDFYKIPESCCRPEVTSAECLKATVVPRIRGSVDYNVIYDRGCYDLVVSTINDNQYIILGVIAAILFIQLLALVFSLVLAYMSTKANRYKA</sequence>
<dbReference type="Pfam" id="PF00335">
    <property type="entry name" value="Tetraspanin"/>
    <property type="match status" value="1"/>
</dbReference>
<accession>A0AAW1U3L5</accession>
<name>A0AAW1U3L5_9CUCU</name>
<dbReference type="GO" id="GO:0005886">
    <property type="term" value="C:plasma membrane"/>
    <property type="evidence" value="ECO:0007669"/>
    <property type="project" value="TreeGrafter"/>
</dbReference>
<feature type="transmembrane region" description="Helical" evidence="6">
    <location>
        <begin position="79"/>
        <end position="104"/>
    </location>
</feature>
<dbReference type="AlphaFoldDB" id="A0AAW1U3L5"/>
<feature type="transmembrane region" description="Helical" evidence="6">
    <location>
        <begin position="47"/>
        <end position="72"/>
    </location>
</feature>
<dbReference type="Proteomes" id="UP001431783">
    <property type="component" value="Unassembled WGS sequence"/>
</dbReference>
<dbReference type="InterPro" id="IPR018499">
    <property type="entry name" value="Tetraspanin/Peripherin"/>
</dbReference>
<evidence type="ECO:0000313" key="7">
    <source>
        <dbReference type="EMBL" id="KAK9875136.1"/>
    </source>
</evidence>
<dbReference type="PANTHER" id="PTHR19282">
    <property type="entry name" value="TETRASPANIN"/>
    <property type="match status" value="1"/>
</dbReference>
<dbReference type="PRINTS" id="PR00259">
    <property type="entry name" value="TMFOUR"/>
</dbReference>
<evidence type="ECO:0000256" key="6">
    <source>
        <dbReference type="RuleBase" id="RU361218"/>
    </source>
</evidence>
<gene>
    <name evidence="7" type="ORF">WA026_005929</name>
</gene>
<evidence type="ECO:0000256" key="3">
    <source>
        <dbReference type="ARBA" id="ARBA00022692"/>
    </source>
</evidence>
<evidence type="ECO:0000256" key="1">
    <source>
        <dbReference type="ARBA" id="ARBA00004141"/>
    </source>
</evidence>
<keyword evidence="8" id="KW-1185">Reference proteome</keyword>
<evidence type="ECO:0000313" key="8">
    <source>
        <dbReference type="Proteomes" id="UP001431783"/>
    </source>
</evidence>
<dbReference type="PIRSF" id="PIRSF002419">
    <property type="entry name" value="Tetraspanin"/>
    <property type="match status" value="1"/>
</dbReference>
<dbReference type="InterPro" id="IPR008952">
    <property type="entry name" value="Tetraspanin_EC2_sf"/>
</dbReference>
<comment type="caution">
    <text evidence="7">The sequence shown here is derived from an EMBL/GenBank/DDBJ whole genome shotgun (WGS) entry which is preliminary data.</text>
</comment>
<feature type="transmembrane region" description="Helical" evidence="6">
    <location>
        <begin position="12"/>
        <end position="35"/>
    </location>
</feature>
<organism evidence="7 8">
    <name type="scientific">Henosepilachna vigintioctopunctata</name>
    <dbReference type="NCBI Taxonomy" id="420089"/>
    <lineage>
        <taxon>Eukaryota</taxon>
        <taxon>Metazoa</taxon>
        <taxon>Ecdysozoa</taxon>
        <taxon>Arthropoda</taxon>
        <taxon>Hexapoda</taxon>
        <taxon>Insecta</taxon>
        <taxon>Pterygota</taxon>
        <taxon>Neoptera</taxon>
        <taxon>Endopterygota</taxon>
        <taxon>Coleoptera</taxon>
        <taxon>Polyphaga</taxon>
        <taxon>Cucujiformia</taxon>
        <taxon>Coccinelloidea</taxon>
        <taxon>Coccinellidae</taxon>
        <taxon>Epilachninae</taxon>
        <taxon>Epilachnini</taxon>
        <taxon>Henosepilachna</taxon>
    </lineage>
</organism>
<feature type="transmembrane region" description="Helical" evidence="6">
    <location>
        <begin position="222"/>
        <end position="248"/>
    </location>
</feature>
<dbReference type="Gene3D" id="1.10.1450.10">
    <property type="entry name" value="Tetraspanin"/>
    <property type="match status" value="1"/>
</dbReference>
<comment type="similarity">
    <text evidence="2 6">Belongs to the tetraspanin (TM4SF) family.</text>
</comment>
<evidence type="ECO:0000256" key="4">
    <source>
        <dbReference type="ARBA" id="ARBA00022989"/>
    </source>
</evidence>
<keyword evidence="4 6" id="KW-1133">Transmembrane helix</keyword>
<reference evidence="7 8" key="1">
    <citation type="submission" date="2023-03" db="EMBL/GenBank/DDBJ databases">
        <title>Genome insight into feeding habits of ladybird beetles.</title>
        <authorList>
            <person name="Li H.-S."/>
            <person name="Huang Y.-H."/>
            <person name="Pang H."/>
        </authorList>
    </citation>
    <scope>NUCLEOTIDE SEQUENCE [LARGE SCALE GENOMIC DNA]</scope>
    <source>
        <strain evidence="7">SYSU_2023b</strain>
        <tissue evidence="7">Whole body</tissue>
    </source>
</reference>